<feature type="region of interest" description="Disordered" evidence="1">
    <location>
        <begin position="1"/>
        <end position="87"/>
    </location>
</feature>
<evidence type="ECO:0000256" key="1">
    <source>
        <dbReference type="SAM" id="MobiDB-lite"/>
    </source>
</evidence>
<evidence type="ECO:0000313" key="3">
    <source>
        <dbReference type="Proteomes" id="UP000011115"/>
    </source>
</evidence>
<organism evidence="2 3">
    <name type="scientific">Solanum tuberosum</name>
    <name type="common">Potato</name>
    <dbReference type="NCBI Taxonomy" id="4113"/>
    <lineage>
        <taxon>Eukaryota</taxon>
        <taxon>Viridiplantae</taxon>
        <taxon>Streptophyta</taxon>
        <taxon>Embryophyta</taxon>
        <taxon>Tracheophyta</taxon>
        <taxon>Spermatophyta</taxon>
        <taxon>Magnoliopsida</taxon>
        <taxon>eudicotyledons</taxon>
        <taxon>Gunneridae</taxon>
        <taxon>Pentapetalae</taxon>
        <taxon>asterids</taxon>
        <taxon>lamiids</taxon>
        <taxon>Solanales</taxon>
        <taxon>Solanaceae</taxon>
        <taxon>Solanoideae</taxon>
        <taxon>Solaneae</taxon>
        <taxon>Solanum</taxon>
    </lineage>
</organism>
<dbReference type="HOGENOM" id="CLU_029307_8_0_1"/>
<reference evidence="3" key="1">
    <citation type="journal article" date="2011" name="Nature">
        <title>Genome sequence and analysis of the tuber crop potato.</title>
        <authorList>
            <consortium name="The Potato Genome Sequencing Consortium"/>
        </authorList>
    </citation>
    <scope>NUCLEOTIDE SEQUENCE [LARGE SCALE GENOMIC DNA]</scope>
    <source>
        <strain evidence="3">cv. DM1-3 516 R44</strain>
    </source>
</reference>
<dbReference type="InParanoid" id="M1DTY1"/>
<keyword evidence="3" id="KW-1185">Reference proteome</keyword>
<dbReference type="AlphaFoldDB" id="M1DTY1"/>
<accession>M1DTY1</accession>
<dbReference type="PANTHER" id="PTHR33180:SF31">
    <property type="entry name" value="POLYPROTEIN PROTEIN"/>
    <property type="match status" value="1"/>
</dbReference>
<protein>
    <submittedName>
        <fullName evidence="2">Uncharacterized protein</fullName>
    </submittedName>
</protein>
<dbReference type="EnsemblPlants" id="PGSC0003DMT400094347">
    <property type="protein sequence ID" value="PGSC0003DMT400094347"/>
    <property type="gene ID" value="PGSC0003DMG400043918"/>
</dbReference>
<evidence type="ECO:0000313" key="2">
    <source>
        <dbReference type="EnsemblPlants" id="PGSC0003DMT400094347"/>
    </source>
</evidence>
<proteinExistence type="predicted"/>
<dbReference type="Proteomes" id="UP000011115">
    <property type="component" value="Unassembled WGS sequence"/>
</dbReference>
<dbReference type="Gramene" id="PGSC0003DMT400094347">
    <property type="protein sequence ID" value="PGSC0003DMT400094347"/>
    <property type="gene ID" value="PGSC0003DMG400043918"/>
</dbReference>
<reference evidence="2" key="2">
    <citation type="submission" date="2015-06" db="UniProtKB">
        <authorList>
            <consortium name="EnsemblPlants"/>
        </authorList>
    </citation>
    <scope>IDENTIFICATION</scope>
    <source>
        <strain evidence="2">DM1-3 516 R44</strain>
    </source>
</reference>
<feature type="compositionally biased region" description="Basic and acidic residues" evidence="1">
    <location>
        <begin position="1"/>
        <end position="11"/>
    </location>
</feature>
<name>M1DTY1_SOLTU</name>
<feature type="compositionally biased region" description="Basic and acidic residues" evidence="1">
    <location>
        <begin position="53"/>
        <end position="70"/>
    </location>
</feature>
<sequence length="169" mass="18511">MDKSATRRTDMARMNINMSPHKTARGISLNEGATNPPKKGKTTPPKGGKGKGKVHEAERPEHHFGSDGESAHLQPSFSEPEDDQPLKSRRAIIRARSHQNSFRVPQATPPPADTVPALAQTVVPAPPVQVPPPRLLNRLKAEGLRKILEEKLLSTEGLEGRYSKVKETL</sequence>
<dbReference type="PaxDb" id="4113-PGSC0003DMT400094347"/>
<dbReference type="PANTHER" id="PTHR33180">
    <property type="entry name" value="PHOTOSYSTEM II CP43 REACTION CENTER PROTEIN"/>
    <property type="match status" value="1"/>
</dbReference>